<keyword evidence="3" id="KW-1185">Reference proteome</keyword>
<dbReference type="Proteomes" id="UP001627284">
    <property type="component" value="Unassembled WGS sequence"/>
</dbReference>
<name>A0ABD2RTU6_9SOLN</name>
<reference evidence="2 3" key="1">
    <citation type="submission" date="2024-05" db="EMBL/GenBank/DDBJ databases">
        <title>De novo assembly of an allotetraploid wild potato.</title>
        <authorList>
            <person name="Hosaka A.J."/>
        </authorList>
    </citation>
    <scope>NUCLEOTIDE SEQUENCE [LARGE SCALE GENOMIC DNA]</scope>
    <source>
        <tissue evidence="2">Young leaves</tissue>
    </source>
</reference>
<evidence type="ECO:0000313" key="2">
    <source>
        <dbReference type="EMBL" id="KAL3334296.1"/>
    </source>
</evidence>
<feature type="non-terminal residue" evidence="2">
    <location>
        <position position="1"/>
    </location>
</feature>
<protein>
    <submittedName>
        <fullName evidence="2">Uncharacterized protein</fullName>
    </submittedName>
</protein>
<sequence length="137" mass="15424">NGFTKSLIFRLPLPRNPAKFRQPKTPFPLSDETQLISPLFSIVTGQTPSHTPPARNKPKNPQSPVSFSGRNATLQTTSIHHFLRPQQPATKQTFNHLKTTRPTTKRHHPSTQKTTSNRPKSHPKTAQTQPKSRPKPT</sequence>
<dbReference type="EMBL" id="JBJKTR010000018">
    <property type="protein sequence ID" value="KAL3334296.1"/>
    <property type="molecule type" value="Genomic_DNA"/>
</dbReference>
<dbReference type="AlphaFoldDB" id="A0ABD2RTU6"/>
<proteinExistence type="predicted"/>
<feature type="compositionally biased region" description="Polar residues" evidence="1">
    <location>
        <begin position="87"/>
        <end position="102"/>
    </location>
</feature>
<feature type="compositionally biased region" description="Polar residues" evidence="1">
    <location>
        <begin position="59"/>
        <end position="79"/>
    </location>
</feature>
<comment type="caution">
    <text evidence="2">The sequence shown here is derived from an EMBL/GenBank/DDBJ whole genome shotgun (WGS) entry which is preliminary data.</text>
</comment>
<evidence type="ECO:0000256" key="1">
    <source>
        <dbReference type="SAM" id="MobiDB-lite"/>
    </source>
</evidence>
<feature type="region of interest" description="Disordered" evidence="1">
    <location>
        <begin position="42"/>
        <end position="137"/>
    </location>
</feature>
<evidence type="ECO:0000313" key="3">
    <source>
        <dbReference type="Proteomes" id="UP001627284"/>
    </source>
</evidence>
<feature type="compositionally biased region" description="Polar residues" evidence="1">
    <location>
        <begin position="111"/>
        <end position="131"/>
    </location>
</feature>
<accession>A0ABD2RTU6</accession>
<organism evidence="2 3">
    <name type="scientific">Solanum stoloniferum</name>
    <dbReference type="NCBI Taxonomy" id="62892"/>
    <lineage>
        <taxon>Eukaryota</taxon>
        <taxon>Viridiplantae</taxon>
        <taxon>Streptophyta</taxon>
        <taxon>Embryophyta</taxon>
        <taxon>Tracheophyta</taxon>
        <taxon>Spermatophyta</taxon>
        <taxon>Magnoliopsida</taxon>
        <taxon>eudicotyledons</taxon>
        <taxon>Gunneridae</taxon>
        <taxon>Pentapetalae</taxon>
        <taxon>asterids</taxon>
        <taxon>lamiids</taxon>
        <taxon>Solanales</taxon>
        <taxon>Solanaceae</taxon>
        <taxon>Solanoideae</taxon>
        <taxon>Solaneae</taxon>
        <taxon>Solanum</taxon>
    </lineage>
</organism>
<gene>
    <name evidence="2" type="ORF">AABB24_030831</name>
</gene>